<dbReference type="InterPro" id="IPR052515">
    <property type="entry name" value="Gfo/Idh/MocA_Oxidoreductase"/>
</dbReference>
<dbReference type="AlphaFoldDB" id="A0A1X7K5N7"/>
<accession>A0A1X7K5N7</accession>
<evidence type="ECO:0000259" key="2">
    <source>
        <dbReference type="Pfam" id="PF22725"/>
    </source>
</evidence>
<protein>
    <submittedName>
        <fullName evidence="3">Predicted dehydrogenase</fullName>
    </submittedName>
</protein>
<name>A0A1X7K5N7_9SPHI</name>
<dbReference type="Gene3D" id="3.40.50.720">
    <property type="entry name" value="NAD(P)-binding Rossmann-like Domain"/>
    <property type="match status" value="1"/>
</dbReference>
<gene>
    <name evidence="3" type="ORF">SAMN05660862_2577</name>
</gene>
<evidence type="ECO:0000313" key="3">
    <source>
        <dbReference type="EMBL" id="SMG36035.1"/>
    </source>
</evidence>
<dbReference type="Pfam" id="PF22725">
    <property type="entry name" value="GFO_IDH_MocA_C3"/>
    <property type="match status" value="1"/>
</dbReference>
<dbReference type="SUPFAM" id="SSF55347">
    <property type="entry name" value="Glyceraldehyde-3-phosphate dehydrogenase-like, C-terminal domain"/>
    <property type="match status" value="1"/>
</dbReference>
<dbReference type="Proteomes" id="UP000192980">
    <property type="component" value="Unassembled WGS sequence"/>
</dbReference>
<dbReference type="EMBL" id="FXAU01000004">
    <property type="protein sequence ID" value="SMG36035.1"/>
    <property type="molecule type" value="Genomic_DNA"/>
</dbReference>
<dbReference type="Gene3D" id="3.30.360.10">
    <property type="entry name" value="Dihydrodipicolinate Reductase, domain 2"/>
    <property type="match status" value="1"/>
</dbReference>
<dbReference type="OrthoDB" id="9815825at2"/>
<feature type="domain" description="GFO/IDH/MocA-like oxidoreductase" evidence="2">
    <location>
        <begin position="133"/>
        <end position="256"/>
    </location>
</feature>
<dbReference type="PANTHER" id="PTHR43249">
    <property type="entry name" value="UDP-N-ACETYL-2-AMINO-2-DEOXY-D-GLUCURONATE OXIDASE"/>
    <property type="match status" value="1"/>
</dbReference>
<reference evidence="3 4" key="1">
    <citation type="submission" date="2017-04" db="EMBL/GenBank/DDBJ databases">
        <authorList>
            <person name="Afonso C.L."/>
            <person name="Miller P.J."/>
            <person name="Scott M.A."/>
            <person name="Spackman E."/>
            <person name="Goraichik I."/>
            <person name="Dimitrov K.M."/>
            <person name="Suarez D.L."/>
            <person name="Swayne D.E."/>
        </authorList>
    </citation>
    <scope>NUCLEOTIDE SEQUENCE [LARGE SCALE GENOMIC DNA]</scope>
    <source>
        <strain evidence="3 4">DSM 22418</strain>
    </source>
</reference>
<dbReference type="PANTHER" id="PTHR43249:SF1">
    <property type="entry name" value="D-GLUCOSIDE 3-DEHYDROGENASE"/>
    <property type="match status" value="1"/>
</dbReference>
<dbReference type="GO" id="GO:0000166">
    <property type="term" value="F:nucleotide binding"/>
    <property type="evidence" value="ECO:0007669"/>
    <property type="project" value="InterPro"/>
</dbReference>
<dbReference type="SUPFAM" id="SSF51735">
    <property type="entry name" value="NAD(P)-binding Rossmann-fold domains"/>
    <property type="match status" value="1"/>
</dbReference>
<keyword evidence="4" id="KW-1185">Reference proteome</keyword>
<organism evidence="3 4">
    <name type="scientific">Sphingobacterium psychroaquaticum</name>
    <dbReference type="NCBI Taxonomy" id="561061"/>
    <lineage>
        <taxon>Bacteria</taxon>
        <taxon>Pseudomonadati</taxon>
        <taxon>Bacteroidota</taxon>
        <taxon>Sphingobacteriia</taxon>
        <taxon>Sphingobacteriales</taxon>
        <taxon>Sphingobacteriaceae</taxon>
        <taxon>Sphingobacterium</taxon>
    </lineage>
</organism>
<sequence length="347" mass="38437">MREKNFRFGIVGTGAIASIHAVSIQHTTQAQLVGVYNRTYEKAKAFGEIHGCKVYDDLTAMLADENIDIITICTPSGAHLEIAEMVIRSGKHCLIEKPLEITLERCNRIIQLAEEYNVQVGTIFPTRFYPNSQKIKEQLRQGYFGDLVMGSASIKWHRSPAYYQSAAWRGTWQLDGGGALMNQGIHAVDMLLWYMGEAVFVQAISSNRLHHQIEVEDSIVANIKFKNGALGVIECTTAAFPGTPKRLEIVGTKGTVVLEEDKISFWEFHAQPQTSSIKPMTEGPLAQGGVNDPMAITHYGHQLQIQNFIEALVSNNIPLIDAVEGKKSVALICAIYESAKTGQRVYL</sequence>
<dbReference type="STRING" id="561061.SAMN05660862_2577"/>
<evidence type="ECO:0000259" key="1">
    <source>
        <dbReference type="Pfam" id="PF01408"/>
    </source>
</evidence>
<evidence type="ECO:0000313" key="4">
    <source>
        <dbReference type="Proteomes" id="UP000192980"/>
    </source>
</evidence>
<dbReference type="RefSeq" id="WP_085473307.1">
    <property type="nucleotide sequence ID" value="NZ_FXAU01000004.1"/>
</dbReference>
<feature type="domain" description="Gfo/Idh/MocA-like oxidoreductase N-terminal" evidence="1">
    <location>
        <begin position="6"/>
        <end position="121"/>
    </location>
</feature>
<proteinExistence type="predicted"/>
<dbReference type="InterPro" id="IPR036291">
    <property type="entry name" value="NAD(P)-bd_dom_sf"/>
</dbReference>
<dbReference type="InterPro" id="IPR000683">
    <property type="entry name" value="Gfo/Idh/MocA-like_OxRdtase_N"/>
</dbReference>
<dbReference type="InterPro" id="IPR055170">
    <property type="entry name" value="GFO_IDH_MocA-like_dom"/>
</dbReference>
<dbReference type="Pfam" id="PF01408">
    <property type="entry name" value="GFO_IDH_MocA"/>
    <property type="match status" value="1"/>
</dbReference>